<dbReference type="AlphaFoldDB" id="A0A1M4WV06"/>
<evidence type="ECO:0000256" key="1">
    <source>
        <dbReference type="SAM" id="SignalP"/>
    </source>
</evidence>
<protein>
    <submittedName>
        <fullName evidence="2">Uncharacterized protein</fullName>
    </submittedName>
</protein>
<dbReference type="STRING" id="1346286.SAMN05444362_102323"/>
<feature type="signal peptide" evidence="1">
    <location>
        <begin position="1"/>
        <end position="20"/>
    </location>
</feature>
<sequence>MKQIILILLTTLSLTPCINAQNYNNIINYHLNNTPTKGIKIKTNIPFQDGLGMPSVKIEGYDYQKKQTLNLHIVWYVYNGAFWNPTISTAGGSIPSVWMSNENGKIVIFLDEKVYYQRFTVSVYAKGQNEQDAYFSGWEVVDELPTGANKTQCIYKNNFAGNVGIGTESPKQALDVNGNIQANILYLNNLMPEGTPFQSYLYYGGHYMTVGTPKGLYKHNYFELKPGGASNGTLFTTFTMYTSPNENQQDKKVLIHSQGKSFFNGGYVGIGTENPLATLDVAGTIRAQEVKIEIVNGADHVFSEEYNLKPLSEIEAFIKENELLPEIPSEKQMQKDGLNINEFQIKLLQKIEELTLYSIQQAKQIEEQKEENIDLKKRVEQLEKILK</sequence>
<feature type="chain" id="PRO_5009908176" evidence="1">
    <location>
        <begin position="21"/>
        <end position="387"/>
    </location>
</feature>
<dbReference type="EMBL" id="FQUC01000002">
    <property type="protein sequence ID" value="SHE84997.1"/>
    <property type="molecule type" value="Genomic_DNA"/>
</dbReference>
<dbReference type="Proteomes" id="UP000184480">
    <property type="component" value="Unassembled WGS sequence"/>
</dbReference>
<keyword evidence="1" id="KW-0732">Signal</keyword>
<accession>A0A1M4WV06</accession>
<name>A0A1M4WV06_9BACT</name>
<dbReference type="OrthoDB" id="769954at2"/>
<organism evidence="2 3">
    <name type="scientific">Dysgonomonas macrotermitis</name>
    <dbReference type="NCBI Taxonomy" id="1346286"/>
    <lineage>
        <taxon>Bacteria</taxon>
        <taxon>Pseudomonadati</taxon>
        <taxon>Bacteroidota</taxon>
        <taxon>Bacteroidia</taxon>
        <taxon>Bacteroidales</taxon>
        <taxon>Dysgonomonadaceae</taxon>
        <taxon>Dysgonomonas</taxon>
    </lineage>
</organism>
<reference evidence="3" key="1">
    <citation type="submission" date="2016-11" db="EMBL/GenBank/DDBJ databases">
        <authorList>
            <person name="Varghese N."/>
            <person name="Submissions S."/>
        </authorList>
    </citation>
    <scope>NUCLEOTIDE SEQUENCE [LARGE SCALE GENOMIC DNA]</scope>
    <source>
        <strain evidence="3">DSM 27370</strain>
    </source>
</reference>
<dbReference type="RefSeq" id="WP_062176155.1">
    <property type="nucleotide sequence ID" value="NZ_BBXL01000002.1"/>
</dbReference>
<keyword evidence="3" id="KW-1185">Reference proteome</keyword>
<gene>
    <name evidence="2" type="ORF">SAMN05444362_102323</name>
</gene>
<evidence type="ECO:0000313" key="3">
    <source>
        <dbReference type="Proteomes" id="UP000184480"/>
    </source>
</evidence>
<evidence type="ECO:0000313" key="2">
    <source>
        <dbReference type="EMBL" id="SHE84997.1"/>
    </source>
</evidence>
<proteinExistence type="predicted"/>